<evidence type="ECO:0000313" key="1">
    <source>
        <dbReference type="EMBL" id="ODQ78042.1"/>
    </source>
</evidence>
<sequence>MGKPRFRFRLLCLTNCPGPSGKKGFKKSQAKSVNPYILGTDSLRIDRKYLILKLQYATPNNSSGSPKLHPSRVKPYSEFYGKFYPHIQYILSAIYQSFK</sequence>
<evidence type="ECO:0000313" key="2">
    <source>
        <dbReference type="Proteomes" id="UP000094336"/>
    </source>
</evidence>
<reference evidence="2" key="1">
    <citation type="submission" date="2016-05" db="EMBL/GenBank/DDBJ databases">
        <title>Comparative genomics of biotechnologically important yeasts.</title>
        <authorList>
            <consortium name="DOE Joint Genome Institute"/>
            <person name="Riley R."/>
            <person name="Haridas S."/>
            <person name="Wolfe K.H."/>
            <person name="Lopes M.R."/>
            <person name="Hittinger C.T."/>
            <person name="Goker M."/>
            <person name="Salamov A."/>
            <person name="Wisecaver J."/>
            <person name="Long T.M."/>
            <person name="Aerts A.L."/>
            <person name="Barry K."/>
            <person name="Choi C."/>
            <person name="Clum A."/>
            <person name="Coughlan A.Y."/>
            <person name="Deshpande S."/>
            <person name="Douglass A.P."/>
            <person name="Hanson S.J."/>
            <person name="Klenk H.-P."/>
            <person name="Labutti K."/>
            <person name="Lapidus A."/>
            <person name="Lindquist E."/>
            <person name="Lipzen A."/>
            <person name="Meier-Kolthoff J.P."/>
            <person name="Ohm R.A."/>
            <person name="Otillar R.P."/>
            <person name="Pangilinan J."/>
            <person name="Peng Y."/>
            <person name="Rokas A."/>
            <person name="Rosa C.A."/>
            <person name="Scheuner C."/>
            <person name="Sibirny A.A."/>
            <person name="Slot J.C."/>
            <person name="Stielow J.B."/>
            <person name="Sun H."/>
            <person name="Kurtzman C.P."/>
            <person name="Blackwell M."/>
            <person name="Grigoriev I.V."/>
            <person name="Jeffries T.W."/>
        </authorList>
    </citation>
    <scope>NUCLEOTIDE SEQUENCE [LARGE SCALE GENOMIC DNA]</scope>
    <source>
        <strain evidence="2">NRRL Y-12698</strain>
    </source>
</reference>
<dbReference type="EMBL" id="KV454437">
    <property type="protein sequence ID" value="ODQ78042.1"/>
    <property type="molecule type" value="Genomic_DNA"/>
</dbReference>
<organism evidence="1 2">
    <name type="scientific">Babjeviella inositovora NRRL Y-12698</name>
    <dbReference type="NCBI Taxonomy" id="984486"/>
    <lineage>
        <taxon>Eukaryota</taxon>
        <taxon>Fungi</taxon>
        <taxon>Dikarya</taxon>
        <taxon>Ascomycota</taxon>
        <taxon>Saccharomycotina</taxon>
        <taxon>Pichiomycetes</taxon>
        <taxon>Serinales incertae sedis</taxon>
        <taxon>Babjeviella</taxon>
    </lineage>
</organism>
<accession>A0A1E3QLT6</accession>
<dbReference type="RefSeq" id="XP_018983370.1">
    <property type="nucleotide sequence ID" value="XM_019132926.1"/>
</dbReference>
<gene>
    <name evidence="1" type="ORF">BABINDRAFT_92141</name>
</gene>
<protein>
    <submittedName>
        <fullName evidence="1">Uncharacterized protein</fullName>
    </submittedName>
</protein>
<dbReference type="AlphaFoldDB" id="A0A1E3QLT6"/>
<dbReference type="Proteomes" id="UP000094336">
    <property type="component" value="Unassembled WGS sequence"/>
</dbReference>
<dbReference type="GeneID" id="30150779"/>
<proteinExistence type="predicted"/>
<name>A0A1E3QLT6_9ASCO</name>
<keyword evidence="2" id="KW-1185">Reference proteome</keyword>